<feature type="region of interest" description="Disordered" evidence="5">
    <location>
        <begin position="70"/>
        <end position="103"/>
    </location>
</feature>
<feature type="compositionally biased region" description="Low complexity" evidence="5">
    <location>
        <begin position="70"/>
        <end position="81"/>
    </location>
</feature>
<dbReference type="SMART" id="SM00259">
    <property type="entry name" value="ZnF_A20"/>
    <property type="match status" value="1"/>
</dbReference>
<keyword evidence="3" id="KW-0862">Zinc</keyword>
<evidence type="ECO:0000256" key="3">
    <source>
        <dbReference type="ARBA" id="ARBA00022833"/>
    </source>
</evidence>
<dbReference type="Gene3D" id="1.20.5.4770">
    <property type="match status" value="1"/>
</dbReference>
<evidence type="ECO:0000259" key="6">
    <source>
        <dbReference type="PROSITE" id="PS51036"/>
    </source>
</evidence>
<accession>A0A1I8GRW5</accession>
<keyword evidence="1" id="KW-0479">Metal-binding</keyword>
<dbReference type="Gene3D" id="4.10.1110.10">
    <property type="entry name" value="AN1-like Zinc finger"/>
    <property type="match status" value="1"/>
</dbReference>
<dbReference type="SMART" id="SM00154">
    <property type="entry name" value="ZnF_AN1"/>
    <property type="match status" value="1"/>
</dbReference>
<evidence type="ECO:0000256" key="2">
    <source>
        <dbReference type="ARBA" id="ARBA00022771"/>
    </source>
</evidence>
<evidence type="ECO:0000313" key="9">
    <source>
        <dbReference type="WBParaSite" id="maker-uti_cns_0002934-snap-gene-0.4-mRNA-1"/>
    </source>
</evidence>
<keyword evidence="2 4" id="KW-0863">Zinc-finger</keyword>
<dbReference type="SUPFAM" id="SSF57716">
    <property type="entry name" value="Glucocorticoid receptor-like (DNA-binding domain)"/>
    <property type="match status" value="1"/>
</dbReference>
<proteinExistence type="predicted"/>
<feature type="compositionally biased region" description="Low complexity" evidence="5">
    <location>
        <begin position="171"/>
        <end position="186"/>
    </location>
</feature>
<dbReference type="PANTHER" id="PTHR10634">
    <property type="entry name" value="AN1-TYPE ZINC FINGER PROTEIN"/>
    <property type="match status" value="1"/>
</dbReference>
<dbReference type="FunFam" id="4.10.1110.10:FF:000001">
    <property type="entry name" value="Zinc finger AN1-type containing 6"/>
    <property type="match status" value="1"/>
</dbReference>
<dbReference type="SUPFAM" id="SSF118310">
    <property type="entry name" value="AN1-like Zinc finger"/>
    <property type="match status" value="1"/>
</dbReference>
<dbReference type="Pfam" id="PF01754">
    <property type="entry name" value="zf-A20"/>
    <property type="match status" value="1"/>
</dbReference>
<dbReference type="Pfam" id="PF01428">
    <property type="entry name" value="zf-AN1"/>
    <property type="match status" value="1"/>
</dbReference>
<protein>
    <submittedName>
        <fullName evidence="9">AN1-type zinc finger protein 6</fullName>
    </submittedName>
</protein>
<dbReference type="GO" id="GO:0003677">
    <property type="term" value="F:DNA binding"/>
    <property type="evidence" value="ECO:0007669"/>
    <property type="project" value="InterPro"/>
</dbReference>
<keyword evidence="8" id="KW-1185">Reference proteome</keyword>
<feature type="domain" description="A20-type" evidence="6">
    <location>
        <begin position="10"/>
        <end position="44"/>
    </location>
</feature>
<dbReference type="InterPro" id="IPR050652">
    <property type="entry name" value="AN1_A20_ZnFinger"/>
</dbReference>
<dbReference type="GO" id="GO:0008270">
    <property type="term" value="F:zinc ion binding"/>
    <property type="evidence" value="ECO:0007669"/>
    <property type="project" value="UniProtKB-KW"/>
</dbReference>
<dbReference type="PROSITE" id="PS51039">
    <property type="entry name" value="ZF_AN1"/>
    <property type="match status" value="1"/>
</dbReference>
<evidence type="ECO:0000313" key="8">
    <source>
        <dbReference type="Proteomes" id="UP000095280"/>
    </source>
</evidence>
<dbReference type="PANTHER" id="PTHR10634:SF149">
    <property type="entry name" value="AN1-TYPE DOMAIN-CONTAINING PROTEIN-RELATED"/>
    <property type="match status" value="1"/>
</dbReference>
<dbReference type="InterPro" id="IPR035896">
    <property type="entry name" value="AN1-like_Znf"/>
</dbReference>
<dbReference type="Proteomes" id="UP000095280">
    <property type="component" value="Unplaced"/>
</dbReference>
<dbReference type="PROSITE" id="PS51036">
    <property type="entry name" value="ZF_A20"/>
    <property type="match status" value="1"/>
</dbReference>
<sequence length="261" mass="27792">MSGNEDQESTIAANLCKIGCGFYGLTQFDGMCSVCYKEHQKEKQKQDNEKIQKPVTAAVAAAAVLSASSESGAASAAASPSEQPDRPVQLSDRKRTGTELDSQQLLGAKQLRCSSLLLEPAAAATTAANDVETTGEPILAKAKEAEQLEESSIPSSESAVEQLEAAAARSVAEAVSSKAAESESVAKPVAEDKPRQKQRNRCGVCKKKTGLTGFECRCGGVYCAIHRYSDKHECDFDYQSLGQEEIRKANPVVVSSKVEKL</sequence>
<evidence type="ECO:0000256" key="5">
    <source>
        <dbReference type="SAM" id="MobiDB-lite"/>
    </source>
</evidence>
<reference evidence="9" key="1">
    <citation type="submission" date="2016-11" db="UniProtKB">
        <authorList>
            <consortium name="WormBaseParasite"/>
        </authorList>
    </citation>
    <scope>IDENTIFICATION</scope>
</reference>
<dbReference type="InterPro" id="IPR000058">
    <property type="entry name" value="Znf_AN1"/>
</dbReference>
<dbReference type="AlphaFoldDB" id="A0A1I8GRW5"/>
<feature type="region of interest" description="Disordered" evidence="5">
    <location>
        <begin position="171"/>
        <end position="193"/>
    </location>
</feature>
<evidence type="ECO:0000259" key="7">
    <source>
        <dbReference type="PROSITE" id="PS51039"/>
    </source>
</evidence>
<dbReference type="WBParaSite" id="maker-uti_cns_0002934-snap-gene-0.4-mRNA-1">
    <property type="protein sequence ID" value="maker-uti_cns_0002934-snap-gene-0.4-mRNA-1"/>
    <property type="gene ID" value="maker-uti_cns_0002934-snap-gene-0.4"/>
</dbReference>
<organism evidence="8 9">
    <name type="scientific">Macrostomum lignano</name>
    <dbReference type="NCBI Taxonomy" id="282301"/>
    <lineage>
        <taxon>Eukaryota</taxon>
        <taxon>Metazoa</taxon>
        <taxon>Spiralia</taxon>
        <taxon>Lophotrochozoa</taxon>
        <taxon>Platyhelminthes</taxon>
        <taxon>Rhabditophora</taxon>
        <taxon>Macrostomorpha</taxon>
        <taxon>Macrostomida</taxon>
        <taxon>Macrostomidae</taxon>
        <taxon>Macrostomum</taxon>
    </lineage>
</organism>
<feature type="domain" description="AN1-type" evidence="7">
    <location>
        <begin position="196"/>
        <end position="242"/>
    </location>
</feature>
<dbReference type="InterPro" id="IPR002653">
    <property type="entry name" value="Znf_A20"/>
</dbReference>
<evidence type="ECO:0000256" key="4">
    <source>
        <dbReference type="PROSITE-ProRule" id="PRU00449"/>
    </source>
</evidence>
<name>A0A1I8GRW5_9PLAT</name>
<evidence type="ECO:0000256" key="1">
    <source>
        <dbReference type="ARBA" id="ARBA00022723"/>
    </source>
</evidence>